<dbReference type="InterPro" id="IPR003848">
    <property type="entry name" value="DUF218"/>
</dbReference>
<dbReference type="PANTHER" id="PTHR30336:SF20">
    <property type="entry name" value="DUF218 DOMAIN-CONTAINING PROTEIN"/>
    <property type="match status" value="1"/>
</dbReference>
<evidence type="ECO:0000313" key="3">
    <source>
        <dbReference type="Proteomes" id="UP001139179"/>
    </source>
</evidence>
<sequence length="192" mass="21696">MLRTRWIKGSGLLLLVLLLWFIIHSAIMIADGLQDDARQTDVAVVLGNKVDDNGQPAHRLQARLDKAADLYQQGYFPFIIVSGGVGKEGFDEAEVMKDYLMNRGIPAEQILTDSAGNNTFLTAKHTDAIMNDSGFTSVTVISQYFHITRTKLAFHKAGIENVSGAHADLFEWRDLYSIFREWPAFYKYLLFY</sequence>
<proteinExistence type="predicted"/>
<organism evidence="2 3">
    <name type="scientific">Halalkalibacter oceani</name>
    <dbReference type="NCBI Taxonomy" id="1653776"/>
    <lineage>
        <taxon>Bacteria</taxon>
        <taxon>Bacillati</taxon>
        <taxon>Bacillota</taxon>
        <taxon>Bacilli</taxon>
        <taxon>Bacillales</taxon>
        <taxon>Bacillaceae</taxon>
        <taxon>Halalkalibacter</taxon>
    </lineage>
</organism>
<gene>
    <name evidence="2" type="ORF">M3202_11655</name>
</gene>
<reference evidence="2" key="1">
    <citation type="submission" date="2022-05" db="EMBL/GenBank/DDBJ databases">
        <title>Comparative Genomics of Spacecraft Associated Microbes.</title>
        <authorList>
            <person name="Tran M.T."/>
            <person name="Wright A."/>
            <person name="Seuylemezian A."/>
            <person name="Eisen J."/>
            <person name="Coil D."/>
        </authorList>
    </citation>
    <scope>NUCLEOTIDE SEQUENCE</scope>
    <source>
        <strain evidence="2">214.1.1</strain>
    </source>
</reference>
<dbReference type="PANTHER" id="PTHR30336">
    <property type="entry name" value="INNER MEMBRANE PROTEIN, PROBABLE PERMEASE"/>
    <property type="match status" value="1"/>
</dbReference>
<evidence type="ECO:0000313" key="2">
    <source>
        <dbReference type="EMBL" id="MCM3714733.1"/>
    </source>
</evidence>
<feature type="domain" description="DUF218" evidence="1">
    <location>
        <begin position="41"/>
        <end position="167"/>
    </location>
</feature>
<accession>A0A9X2DT00</accession>
<dbReference type="Proteomes" id="UP001139179">
    <property type="component" value="Unassembled WGS sequence"/>
</dbReference>
<protein>
    <submittedName>
        <fullName evidence="2">YdcF family protein</fullName>
    </submittedName>
</protein>
<comment type="caution">
    <text evidence="2">The sequence shown here is derived from an EMBL/GenBank/DDBJ whole genome shotgun (WGS) entry which is preliminary data.</text>
</comment>
<dbReference type="GO" id="GO:0005886">
    <property type="term" value="C:plasma membrane"/>
    <property type="evidence" value="ECO:0007669"/>
    <property type="project" value="TreeGrafter"/>
</dbReference>
<keyword evidence="3" id="KW-1185">Reference proteome</keyword>
<dbReference type="Pfam" id="PF02698">
    <property type="entry name" value="DUF218"/>
    <property type="match status" value="1"/>
</dbReference>
<dbReference type="EMBL" id="JAMBOL010000009">
    <property type="protein sequence ID" value="MCM3714733.1"/>
    <property type="molecule type" value="Genomic_DNA"/>
</dbReference>
<dbReference type="InterPro" id="IPR051599">
    <property type="entry name" value="Cell_Envelope_Assoc"/>
</dbReference>
<name>A0A9X2DT00_9BACI</name>
<dbReference type="Gene3D" id="3.40.50.620">
    <property type="entry name" value="HUPs"/>
    <property type="match status" value="1"/>
</dbReference>
<dbReference type="AlphaFoldDB" id="A0A9X2DT00"/>
<dbReference type="InterPro" id="IPR014729">
    <property type="entry name" value="Rossmann-like_a/b/a_fold"/>
</dbReference>
<dbReference type="CDD" id="cd06259">
    <property type="entry name" value="YdcF-like"/>
    <property type="match status" value="1"/>
</dbReference>
<evidence type="ECO:0000259" key="1">
    <source>
        <dbReference type="Pfam" id="PF02698"/>
    </source>
</evidence>
<dbReference type="RefSeq" id="WP_251223500.1">
    <property type="nucleotide sequence ID" value="NZ_JAMBOL010000009.1"/>
</dbReference>